<dbReference type="EMBL" id="VIGC01000005">
    <property type="protein sequence ID" value="TQE96925.1"/>
    <property type="molecule type" value="Genomic_DNA"/>
</dbReference>
<feature type="transmembrane region" description="Helical" evidence="8">
    <location>
        <begin position="177"/>
        <end position="200"/>
    </location>
</feature>
<sequence>MAQTTLYQVQPTPATKVATRASRWRLGLLGLSVLLVVMFLLSIGVGSVYIPPGEVLKILLGAEPERAAWANIVLKFRLPKAITASLAGASLAIAGLQMQTLFRNPLAGPFILGISSGASLGVALVVLGAGAGGGVTLLAGLGLLGEFSLAVAASLGAALVLLLVMLVARRVNSTMTLLLLGLMFGYATSALVSVLLYFSIAERIQAYITWTFGTFGDVTWDQLRVMAPSLLLAMAVAHAGAKPLNALLLGETYARSMGLTVGRARLFIIGSASILAGVVTAFCGPITFLGVAVPHLGRSLFNTSDHRILLPATTLLGAVLALGADLIAHLPGSQISLPLNAITALIGAPVVVWVILRRGNLGKTFAA</sequence>
<feature type="transmembrane region" description="Helical" evidence="8">
    <location>
        <begin position="335"/>
        <end position="356"/>
    </location>
</feature>
<dbReference type="GO" id="GO:0033214">
    <property type="term" value="P:siderophore-iron import into cell"/>
    <property type="evidence" value="ECO:0007669"/>
    <property type="project" value="TreeGrafter"/>
</dbReference>
<protein>
    <submittedName>
        <fullName evidence="9">Iron ABC transporter permease</fullName>
    </submittedName>
</protein>
<dbReference type="AlphaFoldDB" id="A0A540VJI2"/>
<comment type="caution">
    <text evidence="9">The sequence shown here is derived from an EMBL/GenBank/DDBJ whole genome shotgun (WGS) entry which is preliminary data.</text>
</comment>
<dbReference type="SUPFAM" id="SSF81345">
    <property type="entry name" value="ABC transporter involved in vitamin B12 uptake, BtuC"/>
    <property type="match status" value="1"/>
</dbReference>
<dbReference type="Gene3D" id="1.10.3470.10">
    <property type="entry name" value="ABC transporter involved in vitamin B12 uptake, BtuC"/>
    <property type="match status" value="1"/>
</dbReference>
<reference evidence="9 10" key="1">
    <citation type="submission" date="2019-06" db="EMBL/GenBank/DDBJ databases">
        <title>Genome sequence of Litorilinea aerophila BAA-2444.</title>
        <authorList>
            <person name="Maclea K.S."/>
            <person name="Maurais E.G."/>
            <person name="Iannazzi L.C."/>
        </authorList>
    </citation>
    <scope>NUCLEOTIDE SEQUENCE [LARGE SCALE GENOMIC DNA]</scope>
    <source>
        <strain evidence="9 10">ATCC BAA-2444</strain>
    </source>
</reference>
<keyword evidence="4" id="KW-1003">Cell membrane</keyword>
<keyword evidence="7 8" id="KW-0472">Membrane</keyword>
<dbReference type="CDD" id="cd06550">
    <property type="entry name" value="TM_ABC_iron-siderophores_like"/>
    <property type="match status" value="1"/>
</dbReference>
<dbReference type="RefSeq" id="WP_141608910.1">
    <property type="nucleotide sequence ID" value="NZ_VIGC02000005.1"/>
</dbReference>
<feature type="transmembrane region" description="Helical" evidence="8">
    <location>
        <begin position="26"/>
        <end position="50"/>
    </location>
</feature>
<evidence type="ECO:0000256" key="3">
    <source>
        <dbReference type="ARBA" id="ARBA00022448"/>
    </source>
</evidence>
<dbReference type="InterPro" id="IPR000522">
    <property type="entry name" value="ABC_transptr_permease_BtuC"/>
</dbReference>
<dbReference type="GO" id="GO:0005886">
    <property type="term" value="C:plasma membrane"/>
    <property type="evidence" value="ECO:0007669"/>
    <property type="project" value="UniProtKB-SubCell"/>
</dbReference>
<dbReference type="InParanoid" id="A0A540VJI2"/>
<keyword evidence="6 8" id="KW-1133">Transmembrane helix</keyword>
<evidence type="ECO:0000256" key="2">
    <source>
        <dbReference type="ARBA" id="ARBA00007935"/>
    </source>
</evidence>
<evidence type="ECO:0000256" key="8">
    <source>
        <dbReference type="SAM" id="Phobius"/>
    </source>
</evidence>
<evidence type="ECO:0000256" key="4">
    <source>
        <dbReference type="ARBA" id="ARBA00022475"/>
    </source>
</evidence>
<comment type="subcellular location">
    <subcellularLocation>
        <location evidence="1">Cell membrane</location>
        <topology evidence="1">Multi-pass membrane protein</topology>
    </subcellularLocation>
</comment>
<feature type="transmembrane region" description="Helical" evidence="8">
    <location>
        <begin position="110"/>
        <end position="141"/>
    </location>
</feature>
<proteinExistence type="inferred from homology"/>
<evidence type="ECO:0000256" key="6">
    <source>
        <dbReference type="ARBA" id="ARBA00022989"/>
    </source>
</evidence>
<dbReference type="OrthoDB" id="9792889at2"/>
<gene>
    <name evidence="9" type="ORF">FKZ61_04610</name>
</gene>
<feature type="transmembrane region" description="Helical" evidence="8">
    <location>
        <begin position="266"/>
        <end position="288"/>
    </location>
</feature>
<evidence type="ECO:0000256" key="1">
    <source>
        <dbReference type="ARBA" id="ARBA00004651"/>
    </source>
</evidence>
<keyword evidence="3" id="KW-0813">Transport</keyword>
<dbReference type="PANTHER" id="PTHR30472">
    <property type="entry name" value="FERRIC ENTEROBACTIN TRANSPORT SYSTEM PERMEASE PROTEIN"/>
    <property type="match status" value="1"/>
</dbReference>
<evidence type="ECO:0000256" key="5">
    <source>
        <dbReference type="ARBA" id="ARBA00022692"/>
    </source>
</evidence>
<dbReference type="GO" id="GO:0022857">
    <property type="term" value="F:transmembrane transporter activity"/>
    <property type="evidence" value="ECO:0007669"/>
    <property type="project" value="InterPro"/>
</dbReference>
<comment type="similarity">
    <text evidence="2">Belongs to the binding-protein-dependent transport system permease family. FecCD subfamily.</text>
</comment>
<dbReference type="Pfam" id="PF01032">
    <property type="entry name" value="FecCD"/>
    <property type="match status" value="1"/>
</dbReference>
<dbReference type="Proteomes" id="UP000317371">
    <property type="component" value="Unassembled WGS sequence"/>
</dbReference>
<dbReference type="InterPro" id="IPR037294">
    <property type="entry name" value="ABC_BtuC-like"/>
</dbReference>
<evidence type="ECO:0000313" key="9">
    <source>
        <dbReference type="EMBL" id="TQE96925.1"/>
    </source>
</evidence>
<keyword evidence="5 8" id="KW-0812">Transmembrane</keyword>
<name>A0A540VJI2_9CHLR</name>
<accession>A0A540VJI2</accession>
<dbReference type="PANTHER" id="PTHR30472:SF41">
    <property type="entry name" value="TRANSPORT SYSTEM PERMEASE PROTEIN"/>
    <property type="match status" value="1"/>
</dbReference>
<organism evidence="9 10">
    <name type="scientific">Litorilinea aerophila</name>
    <dbReference type="NCBI Taxonomy" id="1204385"/>
    <lineage>
        <taxon>Bacteria</taxon>
        <taxon>Bacillati</taxon>
        <taxon>Chloroflexota</taxon>
        <taxon>Caldilineae</taxon>
        <taxon>Caldilineales</taxon>
        <taxon>Caldilineaceae</taxon>
        <taxon>Litorilinea</taxon>
    </lineage>
</organism>
<evidence type="ECO:0000256" key="7">
    <source>
        <dbReference type="ARBA" id="ARBA00023136"/>
    </source>
</evidence>
<feature type="transmembrane region" description="Helical" evidence="8">
    <location>
        <begin position="308"/>
        <end position="328"/>
    </location>
</feature>
<evidence type="ECO:0000313" key="10">
    <source>
        <dbReference type="Proteomes" id="UP000317371"/>
    </source>
</evidence>
<keyword evidence="10" id="KW-1185">Reference proteome</keyword>
<feature type="transmembrane region" description="Helical" evidence="8">
    <location>
        <begin position="147"/>
        <end position="168"/>
    </location>
</feature>